<evidence type="ECO:0000256" key="1">
    <source>
        <dbReference type="ARBA" id="ARBA00022857"/>
    </source>
</evidence>
<organism evidence="3 4">
    <name type="scientific">Chryseobacterium polytrichastri</name>
    <dbReference type="NCBI Taxonomy" id="1302687"/>
    <lineage>
        <taxon>Bacteria</taxon>
        <taxon>Pseudomonadati</taxon>
        <taxon>Bacteroidota</taxon>
        <taxon>Flavobacteriia</taxon>
        <taxon>Flavobacteriales</taxon>
        <taxon>Weeksellaceae</taxon>
        <taxon>Chryseobacterium group</taxon>
        <taxon>Chryseobacterium</taxon>
    </lineage>
</organism>
<dbReference type="InterPro" id="IPR036291">
    <property type="entry name" value="NAD(P)-bd_dom_sf"/>
</dbReference>
<evidence type="ECO:0000313" key="3">
    <source>
        <dbReference type="EMBL" id="SHL76145.1"/>
    </source>
</evidence>
<reference evidence="4" key="1">
    <citation type="submission" date="2016-11" db="EMBL/GenBank/DDBJ databases">
        <authorList>
            <person name="Varghese N."/>
            <person name="Submissions S."/>
        </authorList>
    </citation>
    <scope>NUCLEOTIDE SEQUENCE [LARGE SCALE GENOMIC DNA]</scope>
    <source>
        <strain evidence="4">DSM 26899</strain>
    </source>
</reference>
<dbReference type="RefSeq" id="WP_073294233.1">
    <property type="nucleotide sequence ID" value="NZ_FRAV01000024.1"/>
</dbReference>
<gene>
    <name evidence="3" type="ORF">SAMN05444267_102440</name>
</gene>
<dbReference type="Gene3D" id="3.90.180.10">
    <property type="entry name" value="Medium-chain alcohol dehydrogenases, catalytic domain"/>
    <property type="match status" value="1"/>
</dbReference>
<dbReference type="PANTHER" id="PTHR44154:SF1">
    <property type="entry name" value="QUINONE OXIDOREDUCTASE"/>
    <property type="match status" value="1"/>
</dbReference>
<dbReference type="CDD" id="cd08272">
    <property type="entry name" value="MDR6"/>
    <property type="match status" value="1"/>
</dbReference>
<accession>A0A1M7D9L9</accession>
<proteinExistence type="predicted"/>
<dbReference type="GO" id="GO:0016491">
    <property type="term" value="F:oxidoreductase activity"/>
    <property type="evidence" value="ECO:0007669"/>
    <property type="project" value="InterPro"/>
</dbReference>
<dbReference type="InterPro" id="IPR011032">
    <property type="entry name" value="GroES-like_sf"/>
</dbReference>
<dbReference type="SUPFAM" id="SSF51735">
    <property type="entry name" value="NAD(P)-binding Rossmann-fold domains"/>
    <property type="match status" value="1"/>
</dbReference>
<sequence>MNSVINTQKMKAQVLEQFGSPLTIKEIDKPEPKDHEVLVKIKASGLNPLDIKIKNGQAAHAEAILPMILGLDMSGIIEKIGKEVHNFKVGDEVFGLVGGVADIQGTLAEYIAVDADLLALKPKNISFREAAAAPLVFITAWEAVVDQINIKKDQTILIHGGNGGVGHVAIQIANAKEAKVYTTISSPPSEFIKKHNVIAIDYNKSSVEEYVTKYTDGEGFDAVLDTVGGTVLENSFKAVKRYSGHVASILGWGMHSLAPLSFRNATYSGVFALYPLLSGKSRKHFGEILSQAAQLFEEGKLKIELHDEHYNLMQANEAYEVLENKKSTGKMVIDID</sequence>
<dbReference type="Pfam" id="PF08240">
    <property type="entry name" value="ADH_N"/>
    <property type="match status" value="1"/>
</dbReference>
<dbReference type="InterPro" id="IPR051603">
    <property type="entry name" value="Zinc-ADH_QOR/CCCR"/>
</dbReference>
<dbReference type="STRING" id="1302687.SAMN05444267_102440"/>
<name>A0A1M7D9L9_9FLAO</name>
<dbReference type="Pfam" id="PF13602">
    <property type="entry name" value="ADH_zinc_N_2"/>
    <property type="match status" value="1"/>
</dbReference>
<dbReference type="SUPFAM" id="SSF50129">
    <property type="entry name" value="GroES-like"/>
    <property type="match status" value="1"/>
</dbReference>
<dbReference type="InterPro" id="IPR020843">
    <property type="entry name" value="ER"/>
</dbReference>
<keyword evidence="4" id="KW-1185">Reference proteome</keyword>
<dbReference type="PANTHER" id="PTHR44154">
    <property type="entry name" value="QUINONE OXIDOREDUCTASE"/>
    <property type="match status" value="1"/>
</dbReference>
<dbReference type="Gene3D" id="3.40.50.720">
    <property type="entry name" value="NAD(P)-binding Rossmann-like Domain"/>
    <property type="match status" value="1"/>
</dbReference>
<dbReference type="EMBL" id="FRAV01000024">
    <property type="protein sequence ID" value="SHL76145.1"/>
    <property type="molecule type" value="Genomic_DNA"/>
</dbReference>
<dbReference type="AlphaFoldDB" id="A0A1M7D9L9"/>
<feature type="domain" description="Enoyl reductase (ER)" evidence="2">
    <location>
        <begin position="19"/>
        <end position="333"/>
    </location>
</feature>
<protein>
    <submittedName>
        <fullName evidence="3">NADPH:quinone reductase</fullName>
    </submittedName>
</protein>
<dbReference type="InterPro" id="IPR013154">
    <property type="entry name" value="ADH-like_N"/>
</dbReference>
<keyword evidence="1" id="KW-0521">NADP</keyword>
<evidence type="ECO:0000259" key="2">
    <source>
        <dbReference type="SMART" id="SM00829"/>
    </source>
</evidence>
<evidence type="ECO:0000313" key="4">
    <source>
        <dbReference type="Proteomes" id="UP000184364"/>
    </source>
</evidence>
<dbReference type="Proteomes" id="UP000184364">
    <property type="component" value="Unassembled WGS sequence"/>
</dbReference>
<dbReference type="SMART" id="SM00829">
    <property type="entry name" value="PKS_ER"/>
    <property type="match status" value="1"/>
</dbReference>